<comment type="subcellular location">
    <subcellularLocation>
        <location evidence="4">Cytoplasm</location>
    </subcellularLocation>
</comment>
<reference evidence="5" key="2">
    <citation type="journal article" date="2021" name="Microorganisms">
        <title>Extensive Genome Exploration of Clostridium botulinum Group III Field Strains.</title>
        <authorList>
            <person name="Fillo S."/>
            <person name="Giordani F."/>
            <person name="Tonon E."/>
            <person name="Drigo I."/>
            <person name="Anselmo A."/>
            <person name="Fortunato A."/>
            <person name="Lista F."/>
            <person name="Bano L."/>
        </authorList>
    </citation>
    <scope>NUCLEOTIDE SEQUENCE</scope>
    <source>
        <strain evidence="5">IZSVe-TV_9877_3_12</strain>
    </source>
</reference>
<dbReference type="CDD" id="cd00563">
    <property type="entry name" value="Dtyr_deacylase"/>
    <property type="match status" value="1"/>
</dbReference>
<dbReference type="FunFam" id="3.50.80.10:FF:000001">
    <property type="entry name" value="D-aminoacyl-tRNA deacylase"/>
    <property type="match status" value="1"/>
</dbReference>
<dbReference type="NCBIfam" id="TIGR00256">
    <property type="entry name" value="D-aminoacyl-tRNA deacylase"/>
    <property type="match status" value="1"/>
</dbReference>
<dbReference type="GO" id="GO:0043908">
    <property type="term" value="F:Ser(Gly)-tRNA(Ala) hydrolase activity"/>
    <property type="evidence" value="ECO:0007669"/>
    <property type="project" value="UniProtKB-UniRule"/>
</dbReference>
<keyword evidence="2 4" id="KW-0820">tRNA-binding</keyword>
<name>A0A9Q3V8G7_CLOBO</name>
<comment type="function">
    <text evidence="4">An aminoacyl-tRNA editing enzyme that deacylates mischarged D-aminoacyl-tRNAs. Also deacylates mischarged glycyl-tRNA(Ala), protecting cells against glycine mischarging by AlaRS. Acts via tRNA-based rather than protein-based catalysis; rejects L-amino acids rather than detecting D-amino acids in the active site. By recycling D-aminoacyl-tRNA to D-amino acids and free tRNA molecules, this enzyme counteracts the toxicity associated with the formation of D-aminoacyl-tRNA entities in vivo and helps enforce protein L-homochirality.</text>
</comment>
<dbReference type="EC" id="3.1.1.-" evidence="4"/>
<dbReference type="InterPro" id="IPR003732">
    <property type="entry name" value="Daa-tRNA_deacyls_DTD"/>
</dbReference>
<keyword evidence="4" id="KW-0694">RNA-binding</keyword>
<proteinExistence type="inferred from homology"/>
<dbReference type="RefSeq" id="WP_039234838.1">
    <property type="nucleotide sequence ID" value="NZ_JAAMYB010000001.1"/>
</dbReference>
<dbReference type="GO" id="GO:0000049">
    <property type="term" value="F:tRNA binding"/>
    <property type="evidence" value="ECO:0007669"/>
    <property type="project" value="UniProtKB-UniRule"/>
</dbReference>
<protein>
    <recommendedName>
        <fullName evidence="4">D-aminoacyl-tRNA deacylase</fullName>
        <shortName evidence="4">DTD</shortName>
        <ecNumber evidence="4">3.1.1.96</ecNumber>
    </recommendedName>
    <alternativeName>
        <fullName evidence="4">Gly-tRNA(Ala) deacylase</fullName>
        <ecNumber evidence="4">3.1.1.-</ecNumber>
    </alternativeName>
</protein>
<comment type="subunit">
    <text evidence="4">Homodimer.</text>
</comment>
<evidence type="ECO:0000256" key="1">
    <source>
        <dbReference type="ARBA" id="ARBA00009673"/>
    </source>
</evidence>
<dbReference type="InterPro" id="IPR023509">
    <property type="entry name" value="DTD-like_sf"/>
</dbReference>
<dbReference type="Gene3D" id="3.50.80.10">
    <property type="entry name" value="D-tyrosyl-tRNA(Tyr) deacylase"/>
    <property type="match status" value="1"/>
</dbReference>
<gene>
    <name evidence="4" type="primary">dtd</name>
    <name evidence="5" type="ORF">G8S53_01915</name>
</gene>
<dbReference type="GO" id="GO:0106026">
    <property type="term" value="F:Gly-tRNA(Ala) deacylase activity"/>
    <property type="evidence" value="ECO:0007669"/>
    <property type="project" value="UniProtKB-UniRule"/>
</dbReference>
<comment type="catalytic activity">
    <reaction evidence="4">
        <text>a D-aminoacyl-tRNA + H2O = a tRNA + a D-alpha-amino acid + H(+)</text>
        <dbReference type="Rhea" id="RHEA:13953"/>
        <dbReference type="Rhea" id="RHEA-COMP:10123"/>
        <dbReference type="Rhea" id="RHEA-COMP:10124"/>
        <dbReference type="ChEBI" id="CHEBI:15377"/>
        <dbReference type="ChEBI" id="CHEBI:15378"/>
        <dbReference type="ChEBI" id="CHEBI:59871"/>
        <dbReference type="ChEBI" id="CHEBI:78442"/>
        <dbReference type="ChEBI" id="CHEBI:79333"/>
        <dbReference type="EC" id="3.1.1.96"/>
    </reaction>
</comment>
<dbReference type="PANTHER" id="PTHR10472:SF5">
    <property type="entry name" value="D-AMINOACYL-TRNA DEACYLASE 1"/>
    <property type="match status" value="1"/>
</dbReference>
<feature type="short sequence motif" description="Gly-cisPro motif, important for rejection of L-amino acids" evidence="4">
    <location>
        <begin position="137"/>
        <end position="138"/>
    </location>
</feature>
<comment type="catalytic activity">
    <reaction evidence="4">
        <text>glycyl-tRNA(Ala) + H2O = tRNA(Ala) + glycine + H(+)</text>
        <dbReference type="Rhea" id="RHEA:53744"/>
        <dbReference type="Rhea" id="RHEA-COMP:9657"/>
        <dbReference type="Rhea" id="RHEA-COMP:13640"/>
        <dbReference type="ChEBI" id="CHEBI:15377"/>
        <dbReference type="ChEBI" id="CHEBI:15378"/>
        <dbReference type="ChEBI" id="CHEBI:57305"/>
        <dbReference type="ChEBI" id="CHEBI:78442"/>
        <dbReference type="ChEBI" id="CHEBI:78522"/>
    </reaction>
</comment>
<organism evidence="5 6">
    <name type="scientific">Clostridium botulinum C</name>
    <dbReference type="NCBI Taxonomy" id="36828"/>
    <lineage>
        <taxon>Bacteria</taxon>
        <taxon>Bacillati</taxon>
        <taxon>Bacillota</taxon>
        <taxon>Clostridia</taxon>
        <taxon>Eubacteriales</taxon>
        <taxon>Clostridiaceae</taxon>
        <taxon>Clostridium</taxon>
    </lineage>
</organism>
<dbReference type="Pfam" id="PF02580">
    <property type="entry name" value="Tyr_Deacylase"/>
    <property type="match status" value="1"/>
</dbReference>
<reference evidence="5" key="1">
    <citation type="submission" date="2020-02" db="EMBL/GenBank/DDBJ databases">
        <authorList>
            <person name="Fillo S."/>
            <person name="Giordani F."/>
            <person name="Tonon E."/>
            <person name="Drigo I."/>
            <person name="Anselmo A."/>
            <person name="Fortunato A."/>
            <person name="Bano L."/>
            <person name="Lista F."/>
        </authorList>
    </citation>
    <scope>NUCLEOTIDE SEQUENCE</scope>
    <source>
        <strain evidence="5">IZSVe-TV_9877_3_12</strain>
    </source>
</reference>
<dbReference type="GO" id="GO:0019478">
    <property type="term" value="P:D-amino acid catabolic process"/>
    <property type="evidence" value="ECO:0007669"/>
    <property type="project" value="UniProtKB-UniRule"/>
</dbReference>
<accession>A0A9Q3V8G7</accession>
<evidence type="ECO:0000256" key="2">
    <source>
        <dbReference type="ARBA" id="ARBA00022555"/>
    </source>
</evidence>
<dbReference type="SUPFAM" id="SSF69500">
    <property type="entry name" value="DTD-like"/>
    <property type="match status" value="1"/>
</dbReference>
<dbReference type="Proteomes" id="UP000813637">
    <property type="component" value="Unassembled WGS sequence"/>
</dbReference>
<evidence type="ECO:0000313" key="6">
    <source>
        <dbReference type="Proteomes" id="UP000813637"/>
    </source>
</evidence>
<evidence type="ECO:0000256" key="4">
    <source>
        <dbReference type="HAMAP-Rule" id="MF_00518"/>
    </source>
</evidence>
<sequence>MRAIVQRVKESSVSVDGKVIGKIGIGFNVLLGISKEDTIEDVKYIKKKIINLRVFEDENGKMNKSLKDVNGELLIVSQFTLYGDCRKGNRPNFMQALGGEEAKKLYLEFINMCKEELDKVETGEFGAHMLVDIKNYGPVTLIIDSKKIF</sequence>
<dbReference type="EC" id="3.1.1.96" evidence="4"/>
<comment type="domain">
    <text evidence="4">A Gly-cisPro motif from one monomer fits into the active site of the other monomer to allow specific chiral rejection of L-amino acids.</text>
</comment>
<dbReference type="HAMAP" id="MF_00518">
    <property type="entry name" value="Deacylase_Dtd"/>
    <property type="match status" value="1"/>
</dbReference>
<evidence type="ECO:0000256" key="3">
    <source>
        <dbReference type="ARBA" id="ARBA00022801"/>
    </source>
</evidence>
<dbReference type="AlphaFoldDB" id="A0A9Q3V8G7"/>
<dbReference type="EMBL" id="JAAMYB010000001">
    <property type="protein sequence ID" value="MCD3194042.1"/>
    <property type="molecule type" value="Genomic_DNA"/>
</dbReference>
<dbReference type="GO" id="GO:0051500">
    <property type="term" value="F:D-tyrosyl-tRNA(Tyr) deacylase activity"/>
    <property type="evidence" value="ECO:0007669"/>
    <property type="project" value="TreeGrafter"/>
</dbReference>
<dbReference type="GO" id="GO:0005737">
    <property type="term" value="C:cytoplasm"/>
    <property type="evidence" value="ECO:0007669"/>
    <property type="project" value="UniProtKB-SubCell"/>
</dbReference>
<dbReference type="PANTHER" id="PTHR10472">
    <property type="entry name" value="D-TYROSYL-TRNA TYR DEACYLASE"/>
    <property type="match status" value="1"/>
</dbReference>
<keyword evidence="4" id="KW-0963">Cytoplasm</keyword>
<comment type="similarity">
    <text evidence="1 4">Belongs to the DTD family.</text>
</comment>
<evidence type="ECO:0000313" key="5">
    <source>
        <dbReference type="EMBL" id="MCD3194042.1"/>
    </source>
</evidence>
<keyword evidence="3 4" id="KW-0378">Hydrolase</keyword>
<comment type="caution">
    <text evidence="5">The sequence shown here is derived from an EMBL/GenBank/DDBJ whole genome shotgun (WGS) entry which is preliminary data.</text>
</comment>